<accession>A0A9W4SIX5</accession>
<dbReference type="Pfam" id="PF01783">
    <property type="entry name" value="Ribosomal_L32p"/>
    <property type="match status" value="1"/>
</dbReference>
<comment type="caution">
    <text evidence="8">The sequence shown here is derived from an EMBL/GenBank/DDBJ whole genome shotgun (WGS) entry which is preliminary data.</text>
</comment>
<evidence type="ECO:0000256" key="7">
    <source>
        <dbReference type="ARBA" id="ARBA00039935"/>
    </source>
</evidence>
<keyword evidence="4" id="KW-0689">Ribosomal protein</keyword>
<keyword evidence="3" id="KW-0809">Transit peptide</keyword>
<dbReference type="OrthoDB" id="2014905at2759"/>
<keyword evidence="9" id="KW-1185">Reference proteome</keyword>
<comment type="similarity">
    <text evidence="2">Belongs to the bacterial ribosomal protein bL32 family.</text>
</comment>
<dbReference type="InterPro" id="IPR002677">
    <property type="entry name" value="Ribosomal_bL32"/>
</dbReference>
<organism evidence="8 9">
    <name type="scientific">Funneliformis geosporum</name>
    <dbReference type="NCBI Taxonomy" id="1117311"/>
    <lineage>
        <taxon>Eukaryota</taxon>
        <taxon>Fungi</taxon>
        <taxon>Fungi incertae sedis</taxon>
        <taxon>Mucoromycota</taxon>
        <taxon>Glomeromycotina</taxon>
        <taxon>Glomeromycetes</taxon>
        <taxon>Glomerales</taxon>
        <taxon>Glomeraceae</taxon>
        <taxon>Funneliformis</taxon>
    </lineage>
</organism>
<dbReference type="AlphaFoldDB" id="A0A9W4SIX5"/>
<dbReference type="EMBL" id="CAMKVN010000829">
    <property type="protein sequence ID" value="CAI2171527.1"/>
    <property type="molecule type" value="Genomic_DNA"/>
</dbReference>
<dbReference type="PANTHER" id="PTHR21026:SF2">
    <property type="entry name" value="LARGE RIBOSOMAL SUBUNIT PROTEIN BL32M"/>
    <property type="match status" value="1"/>
</dbReference>
<keyword evidence="6" id="KW-0687">Ribonucleoprotein</keyword>
<protein>
    <recommendedName>
        <fullName evidence="7">Large ribosomal subunit protein bL32m</fullName>
    </recommendedName>
</protein>
<proteinExistence type="inferred from homology"/>
<keyword evidence="5" id="KW-0496">Mitochondrion</keyword>
<dbReference type="SUPFAM" id="SSF57829">
    <property type="entry name" value="Zn-binding ribosomal proteins"/>
    <property type="match status" value="1"/>
</dbReference>
<evidence type="ECO:0000256" key="1">
    <source>
        <dbReference type="ARBA" id="ARBA00004173"/>
    </source>
</evidence>
<dbReference type="InterPro" id="IPR011332">
    <property type="entry name" value="Ribosomal_zn-bd"/>
</dbReference>
<dbReference type="HAMAP" id="MF_00340">
    <property type="entry name" value="Ribosomal_bL32"/>
    <property type="match status" value="1"/>
</dbReference>
<name>A0A9W4SIX5_9GLOM</name>
<dbReference type="Proteomes" id="UP001153678">
    <property type="component" value="Unassembled WGS sequence"/>
</dbReference>
<dbReference type="NCBIfam" id="TIGR01031">
    <property type="entry name" value="rpmF_bact"/>
    <property type="match status" value="1"/>
</dbReference>
<comment type="subcellular location">
    <subcellularLocation>
        <location evidence="1">Mitochondrion</location>
    </subcellularLocation>
</comment>
<dbReference type="InterPro" id="IPR051991">
    <property type="entry name" value="Mitoribosomal_protein_bL32"/>
</dbReference>
<evidence type="ECO:0000313" key="9">
    <source>
        <dbReference type="Proteomes" id="UP001153678"/>
    </source>
</evidence>
<evidence type="ECO:0000256" key="4">
    <source>
        <dbReference type="ARBA" id="ARBA00022980"/>
    </source>
</evidence>
<evidence type="ECO:0000313" key="8">
    <source>
        <dbReference type="EMBL" id="CAI2171527.1"/>
    </source>
</evidence>
<dbReference type="PANTHER" id="PTHR21026">
    <property type="entry name" value="39S RIBOSOMAL PROTEIN L32, MITOCHONDRIAL"/>
    <property type="match status" value="1"/>
</dbReference>
<dbReference type="GO" id="GO:0005762">
    <property type="term" value="C:mitochondrial large ribosomal subunit"/>
    <property type="evidence" value="ECO:0007669"/>
    <property type="project" value="TreeGrafter"/>
</dbReference>
<evidence type="ECO:0000256" key="6">
    <source>
        <dbReference type="ARBA" id="ARBA00023274"/>
    </source>
</evidence>
<reference evidence="8" key="1">
    <citation type="submission" date="2022-08" db="EMBL/GenBank/DDBJ databases">
        <authorList>
            <person name="Kallberg Y."/>
            <person name="Tangrot J."/>
            <person name="Rosling A."/>
        </authorList>
    </citation>
    <scope>NUCLEOTIDE SEQUENCE</scope>
    <source>
        <strain evidence="8">Wild A</strain>
    </source>
</reference>
<evidence type="ECO:0000256" key="5">
    <source>
        <dbReference type="ARBA" id="ARBA00023128"/>
    </source>
</evidence>
<gene>
    <name evidence="8" type="ORF">FWILDA_LOCUS5125</name>
</gene>
<evidence type="ECO:0000256" key="2">
    <source>
        <dbReference type="ARBA" id="ARBA00008560"/>
    </source>
</evidence>
<sequence length="127" mass="14790">MAAILSSAIFRRQNSRYFSIYNDALSSTISTPLSTYMQTFWKDSQRKAGTMFDLAQILGPFLWAVPKKKTSHSKKRMRSANKGLKDKTNIVDCHSCGQKHLVHHLCHNCYKDFKYREKMERDGLSFY</sequence>
<evidence type="ECO:0000256" key="3">
    <source>
        <dbReference type="ARBA" id="ARBA00022946"/>
    </source>
</evidence>
<dbReference type="GO" id="GO:0006412">
    <property type="term" value="P:translation"/>
    <property type="evidence" value="ECO:0007669"/>
    <property type="project" value="InterPro"/>
</dbReference>
<dbReference type="GO" id="GO:0003735">
    <property type="term" value="F:structural constituent of ribosome"/>
    <property type="evidence" value="ECO:0007669"/>
    <property type="project" value="InterPro"/>
</dbReference>